<organism evidence="8 9">
    <name type="scientific">Stichopus japonicus</name>
    <name type="common">Sea cucumber</name>
    <dbReference type="NCBI Taxonomy" id="307972"/>
    <lineage>
        <taxon>Eukaryota</taxon>
        <taxon>Metazoa</taxon>
        <taxon>Echinodermata</taxon>
        <taxon>Eleutherozoa</taxon>
        <taxon>Echinozoa</taxon>
        <taxon>Holothuroidea</taxon>
        <taxon>Aspidochirotacea</taxon>
        <taxon>Aspidochirotida</taxon>
        <taxon>Stichopodidae</taxon>
        <taxon>Apostichopus</taxon>
    </lineage>
</organism>
<dbReference type="GO" id="GO:0005737">
    <property type="term" value="C:cytoplasm"/>
    <property type="evidence" value="ECO:0007669"/>
    <property type="project" value="TreeGrafter"/>
</dbReference>
<keyword evidence="3 8" id="KW-0645">Protease</keyword>
<evidence type="ECO:0000313" key="9">
    <source>
        <dbReference type="Proteomes" id="UP000230750"/>
    </source>
</evidence>
<dbReference type="Pfam" id="PF02902">
    <property type="entry name" value="Peptidase_C48"/>
    <property type="match status" value="1"/>
</dbReference>
<keyword evidence="4" id="KW-0833">Ubl conjugation pathway</keyword>
<feature type="region of interest" description="Disordered" evidence="6">
    <location>
        <begin position="1"/>
        <end position="22"/>
    </location>
</feature>
<evidence type="ECO:0000256" key="5">
    <source>
        <dbReference type="ARBA" id="ARBA00022801"/>
    </source>
</evidence>
<keyword evidence="9" id="KW-1185">Reference proteome</keyword>
<evidence type="ECO:0000256" key="1">
    <source>
        <dbReference type="ARBA" id="ARBA00005234"/>
    </source>
</evidence>
<reference evidence="8 9" key="1">
    <citation type="journal article" date="2017" name="PLoS Biol.">
        <title>The sea cucumber genome provides insights into morphological evolution and visceral regeneration.</title>
        <authorList>
            <person name="Zhang X."/>
            <person name="Sun L."/>
            <person name="Yuan J."/>
            <person name="Sun Y."/>
            <person name="Gao Y."/>
            <person name="Zhang L."/>
            <person name="Li S."/>
            <person name="Dai H."/>
            <person name="Hamel J.F."/>
            <person name="Liu C."/>
            <person name="Yu Y."/>
            <person name="Liu S."/>
            <person name="Lin W."/>
            <person name="Guo K."/>
            <person name="Jin S."/>
            <person name="Xu P."/>
            <person name="Storey K.B."/>
            <person name="Huan P."/>
            <person name="Zhang T."/>
            <person name="Zhou Y."/>
            <person name="Zhang J."/>
            <person name="Lin C."/>
            <person name="Li X."/>
            <person name="Xing L."/>
            <person name="Huo D."/>
            <person name="Sun M."/>
            <person name="Wang L."/>
            <person name="Mercier A."/>
            <person name="Li F."/>
            <person name="Yang H."/>
            <person name="Xiang J."/>
        </authorList>
    </citation>
    <scope>NUCLEOTIDE SEQUENCE [LARGE SCALE GENOMIC DNA]</scope>
    <source>
        <strain evidence="8">Shaxun</strain>
        <tissue evidence="8">Muscle</tissue>
    </source>
</reference>
<dbReference type="AlphaFoldDB" id="A0A2G8KU49"/>
<feature type="domain" description="Ubiquitin-like protease family profile" evidence="7">
    <location>
        <begin position="1"/>
        <end position="157"/>
    </location>
</feature>
<dbReference type="InterPro" id="IPR038765">
    <property type="entry name" value="Papain-like_cys_pep_sf"/>
</dbReference>
<accession>A0A2G8KU49</accession>
<evidence type="ECO:0000256" key="2">
    <source>
        <dbReference type="ARBA" id="ARBA00022553"/>
    </source>
</evidence>
<name>A0A2G8KU49_STIJA</name>
<dbReference type="InterPro" id="IPR051947">
    <property type="entry name" value="Sentrin-specific_protease"/>
</dbReference>
<dbReference type="PANTHER" id="PTHR46896">
    <property type="entry name" value="SENTRIN-SPECIFIC PROTEASE"/>
    <property type="match status" value="1"/>
</dbReference>
<protein>
    <submittedName>
        <fullName evidence="8">Putative sentrin-specific protease 6-like isoform X2</fullName>
    </submittedName>
</protein>
<dbReference type="InterPro" id="IPR003653">
    <property type="entry name" value="Peptidase_C48_C"/>
</dbReference>
<dbReference type="GO" id="GO:0016926">
    <property type="term" value="P:protein desumoylation"/>
    <property type="evidence" value="ECO:0007669"/>
    <property type="project" value="TreeGrafter"/>
</dbReference>
<sequence>MPSEQEKGVSSSAIQQTEDTSKTNEDAEYKLFHSEKHEVIVISVVDTLISVWRIVTSVVETLISVWSNFSGAGIVISVVETLISVWNLYSCYGFLKVNQKTPVVKKLREYLEIEWRTRKNSTCRFTGQNMKGACLDVPQQSNFSDCGVFVLQYVEQFFKVRFGVVTRAGN</sequence>
<feature type="compositionally biased region" description="Polar residues" evidence="6">
    <location>
        <begin position="8"/>
        <end position="18"/>
    </location>
</feature>
<dbReference type="Proteomes" id="UP000230750">
    <property type="component" value="Unassembled WGS sequence"/>
</dbReference>
<dbReference type="PROSITE" id="PS50600">
    <property type="entry name" value="ULP_PROTEASE"/>
    <property type="match status" value="1"/>
</dbReference>
<evidence type="ECO:0000256" key="3">
    <source>
        <dbReference type="ARBA" id="ARBA00022670"/>
    </source>
</evidence>
<dbReference type="GO" id="GO:0070139">
    <property type="term" value="F:SUMO-specific endopeptidase activity"/>
    <property type="evidence" value="ECO:0007669"/>
    <property type="project" value="TreeGrafter"/>
</dbReference>
<proteinExistence type="inferred from homology"/>
<keyword evidence="5" id="KW-0378">Hydrolase</keyword>
<evidence type="ECO:0000256" key="6">
    <source>
        <dbReference type="SAM" id="MobiDB-lite"/>
    </source>
</evidence>
<evidence type="ECO:0000256" key="4">
    <source>
        <dbReference type="ARBA" id="ARBA00022786"/>
    </source>
</evidence>
<dbReference type="EMBL" id="MRZV01000368">
    <property type="protein sequence ID" value="PIK51521.1"/>
    <property type="molecule type" value="Genomic_DNA"/>
</dbReference>
<keyword evidence="2" id="KW-0597">Phosphoprotein</keyword>
<comment type="caution">
    <text evidence="8">The sequence shown here is derived from an EMBL/GenBank/DDBJ whole genome shotgun (WGS) entry which is preliminary data.</text>
</comment>
<comment type="similarity">
    <text evidence="1">Belongs to the peptidase C48 family.</text>
</comment>
<dbReference type="GO" id="GO:0006508">
    <property type="term" value="P:proteolysis"/>
    <property type="evidence" value="ECO:0007669"/>
    <property type="project" value="UniProtKB-KW"/>
</dbReference>
<dbReference type="OrthoDB" id="442460at2759"/>
<dbReference type="PANTHER" id="PTHR46896:SF3">
    <property type="entry name" value="FI06413P-RELATED"/>
    <property type="match status" value="1"/>
</dbReference>
<evidence type="ECO:0000259" key="7">
    <source>
        <dbReference type="PROSITE" id="PS50600"/>
    </source>
</evidence>
<dbReference type="STRING" id="307972.A0A2G8KU49"/>
<gene>
    <name evidence="8" type="ORF">BSL78_11593</name>
</gene>
<dbReference type="GO" id="GO:0005634">
    <property type="term" value="C:nucleus"/>
    <property type="evidence" value="ECO:0007669"/>
    <property type="project" value="TreeGrafter"/>
</dbReference>
<dbReference type="SUPFAM" id="SSF54001">
    <property type="entry name" value="Cysteine proteinases"/>
    <property type="match status" value="1"/>
</dbReference>
<dbReference type="Gene3D" id="3.30.310.130">
    <property type="entry name" value="Ubiquitin-related"/>
    <property type="match status" value="1"/>
</dbReference>
<dbReference type="Gene3D" id="1.10.418.20">
    <property type="match status" value="1"/>
</dbReference>
<evidence type="ECO:0000313" key="8">
    <source>
        <dbReference type="EMBL" id="PIK51521.1"/>
    </source>
</evidence>